<keyword evidence="2" id="KW-1185">Reference proteome</keyword>
<dbReference type="AlphaFoldDB" id="A0A2T1C4V7"/>
<dbReference type="EMBL" id="PVWJ01000035">
    <property type="protein sequence ID" value="PSB03315.1"/>
    <property type="molecule type" value="Genomic_DNA"/>
</dbReference>
<protein>
    <submittedName>
        <fullName evidence="1">PqqD family protein</fullName>
    </submittedName>
</protein>
<evidence type="ECO:0000313" key="1">
    <source>
        <dbReference type="EMBL" id="PSB03315.1"/>
    </source>
</evidence>
<dbReference type="RefSeq" id="WP_106288322.1">
    <property type="nucleotide sequence ID" value="NZ_CAWNTC010000009.1"/>
</dbReference>
<gene>
    <name evidence="1" type="ORF">C7B64_09065</name>
</gene>
<dbReference type="OrthoDB" id="9800554at2"/>
<dbReference type="Pfam" id="PF05402">
    <property type="entry name" value="PqqD"/>
    <property type="match status" value="1"/>
</dbReference>
<reference evidence="1 2" key="1">
    <citation type="submission" date="2018-02" db="EMBL/GenBank/DDBJ databases">
        <authorList>
            <person name="Cohen D.B."/>
            <person name="Kent A.D."/>
        </authorList>
    </citation>
    <scope>NUCLEOTIDE SEQUENCE [LARGE SCALE GENOMIC DNA]</scope>
    <source>
        <strain evidence="1 2">CCAP 1448/3</strain>
    </source>
</reference>
<reference evidence="1 2" key="2">
    <citation type="submission" date="2018-03" db="EMBL/GenBank/DDBJ databases">
        <title>The ancient ancestry and fast evolution of plastids.</title>
        <authorList>
            <person name="Moore K.R."/>
            <person name="Magnabosco C."/>
            <person name="Momper L."/>
            <person name="Gold D.A."/>
            <person name="Bosak T."/>
            <person name="Fournier G.P."/>
        </authorList>
    </citation>
    <scope>NUCLEOTIDE SEQUENCE [LARGE SCALE GENOMIC DNA]</scope>
    <source>
        <strain evidence="1 2">CCAP 1448/3</strain>
    </source>
</reference>
<dbReference type="Proteomes" id="UP000238762">
    <property type="component" value="Unassembled WGS sequence"/>
</dbReference>
<proteinExistence type="predicted"/>
<dbReference type="InterPro" id="IPR041881">
    <property type="entry name" value="PqqD_sf"/>
</dbReference>
<accession>A0A2T1C4V7</accession>
<sequence>MKFDPTQKLVVSPDVLVQDLGEESVLLNLKSEKYFGLDDVGTRMWEALTQSESIAAAYKLLLAEYDVEEELLTQDLAELVDKLSSKGLVEVVETSN</sequence>
<name>A0A2T1C4V7_9CYAN</name>
<comment type="caution">
    <text evidence="1">The sequence shown here is derived from an EMBL/GenBank/DDBJ whole genome shotgun (WGS) entry which is preliminary data.</text>
</comment>
<dbReference type="InterPro" id="IPR008792">
    <property type="entry name" value="PQQD"/>
</dbReference>
<organism evidence="1 2">
    <name type="scientific">Merismopedia glauca CCAP 1448/3</name>
    <dbReference type="NCBI Taxonomy" id="1296344"/>
    <lineage>
        <taxon>Bacteria</taxon>
        <taxon>Bacillati</taxon>
        <taxon>Cyanobacteriota</taxon>
        <taxon>Cyanophyceae</taxon>
        <taxon>Synechococcales</taxon>
        <taxon>Merismopediaceae</taxon>
        <taxon>Merismopedia</taxon>
    </lineage>
</organism>
<dbReference type="Gene3D" id="1.10.10.1150">
    <property type="entry name" value="Coenzyme PQQ synthesis protein D (PqqD)"/>
    <property type="match status" value="1"/>
</dbReference>
<evidence type="ECO:0000313" key="2">
    <source>
        <dbReference type="Proteomes" id="UP000238762"/>
    </source>
</evidence>